<evidence type="ECO:0000256" key="5">
    <source>
        <dbReference type="ARBA" id="ARBA00022842"/>
    </source>
</evidence>
<dbReference type="Pfam" id="PF00348">
    <property type="entry name" value="polyprenyl_synt"/>
    <property type="match status" value="1"/>
</dbReference>
<dbReference type="GO" id="GO:0046872">
    <property type="term" value="F:metal ion binding"/>
    <property type="evidence" value="ECO:0007669"/>
    <property type="project" value="UniProtKB-KW"/>
</dbReference>
<dbReference type="EC" id="2.5.1.10" evidence="8"/>
<dbReference type="GO" id="GO:0016114">
    <property type="term" value="P:terpenoid biosynthetic process"/>
    <property type="evidence" value="ECO:0007669"/>
    <property type="project" value="UniProtKB-ARBA"/>
</dbReference>
<dbReference type="GO" id="GO:0005737">
    <property type="term" value="C:cytoplasm"/>
    <property type="evidence" value="ECO:0007669"/>
    <property type="project" value="UniProtKB-ARBA"/>
</dbReference>
<dbReference type="SFLD" id="SFLDS00005">
    <property type="entry name" value="Isoprenoid_Synthase_Type_I"/>
    <property type="match status" value="1"/>
</dbReference>
<dbReference type="SUPFAM" id="SSF48576">
    <property type="entry name" value="Terpenoid synthases"/>
    <property type="match status" value="1"/>
</dbReference>
<proteinExistence type="inferred from homology"/>
<keyword evidence="10" id="KW-1185">Reference proteome</keyword>
<accession>L0R3R6</accession>
<dbReference type="Proteomes" id="UP000191931">
    <property type="component" value="Unassembled WGS sequence"/>
</dbReference>
<dbReference type="PROSITE" id="PS00444">
    <property type="entry name" value="POLYPRENYL_SYNTHASE_2"/>
    <property type="match status" value="1"/>
</dbReference>
<protein>
    <submittedName>
        <fullName evidence="8">Geranyltranstransferase</fullName>
        <ecNumber evidence="8">2.5.1.1</ecNumber>
        <ecNumber evidence="8">2.5.1.10</ecNumber>
    </submittedName>
</protein>
<keyword evidence="4" id="KW-0479">Metal-binding</keyword>
<organism evidence="8">
    <name type="scientific">Desulfamplus magnetovallimortis</name>
    <dbReference type="NCBI Taxonomy" id="1246637"/>
    <lineage>
        <taxon>Bacteria</taxon>
        <taxon>Pseudomonadati</taxon>
        <taxon>Thermodesulfobacteriota</taxon>
        <taxon>Desulfobacteria</taxon>
        <taxon>Desulfobacterales</taxon>
        <taxon>Desulfobacteraceae</taxon>
        <taxon>Desulfamplus</taxon>
    </lineage>
</organism>
<dbReference type="CDD" id="cd00685">
    <property type="entry name" value="Trans_IPPS_HT"/>
    <property type="match status" value="1"/>
</dbReference>
<dbReference type="EC" id="2.5.1.1" evidence="8"/>
<reference evidence="8" key="1">
    <citation type="submission" date="2012-10" db="EMBL/GenBank/DDBJ databases">
        <authorList>
            <person name="Lefevre C."/>
        </authorList>
    </citation>
    <scope>NUCLEOTIDE SEQUENCE</scope>
    <source>
        <strain evidence="8">BW-1</strain>
    </source>
</reference>
<keyword evidence="5" id="KW-0460">Magnesium</keyword>
<dbReference type="PANTHER" id="PTHR43281">
    <property type="entry name" value="FARNESYL DIPHOSPHATE SYNTHASE"/>
    <property type="match status" value="1"/>
</dbReference>
<keyword evidence="3 7" id="KW-0808">Transferase</keyword>
<dbReference type="EMBL" id="HF547348">
    <property type="protein sequence ID" value="CCO06628.1"/>
    <property type="molecule type" value="Genomic_DNA"/>
</dbReference>
<dbReference type="Gene3D" id="1.10.600.10">
    <property type="entry name" value="Farnesyl Diphosphate Synthase"/>
    <property type="match status" value="1"/>
</dbReference>
<dbReference type="PANTHER" id="PTHR43281:SF1">
    <property type="entry name" value="FARNESYL DIPHOSPHATE SYNTHASE"/>
    <property type="match status" value="1"/>
</dbReference>
<evidence type="ECO:0000313" key="9">
    <source>
        <dbReference type="EMBL" id="SLM32679.1"/>
    </source>
</evidence>
<keyword evidence="6" id="KW-0414">Isoprene biosynthesis</keyword>
<dbReference type="FunFam" id="1.10.600.10:FF:000001">
    <property type="entry name" value="Geranylgeranyl diphosphate synthase"/>
    <property type="match status" value="1"/>
</dbReference>
<dbReference type="SFLD" id="SFLDG01017">
    <property type="entry name" value="Polyprenyl_Transferase_Like"/>
    <property type="match status" value="1"/>
</dbReference>
<sequence>MNKSINITTDTLFDLSAYLKEKRAILDDYLKKVIQELNPENELAKAIEHSLMAGGKRLRPILAMAAAQATGKDFRLALPAACSIEMIHTYSLIHDDLPAMDNDDLRRGIPTCHKAFSEATAILAGDALLTHAFTILTHNPRAMFDPCPNDEILFKLVAMISRAAGAHGMVEGQMMDMQATGFLDQHNQSKVNIDNCLAHLKKLHELKTGKMIVVSVESGALSAGADPDQIERLAKYAGKVGLAFQVADDILNVEGDPYVMGKAAGSDAMNNKMTFPALLGLEPSRTFARNLIQEALEPLNTFNEKDILPLKAIAGYIVDRKR</sequence>
<dbReference type="RefSeq" id="WP_080798089.1">
    <property type="nucleotide sequence ID" value="NZ_LT828540.1"/>
</dbReference>
<reference evidence="8" key="2">
    <citation type="submission" date="2012-12" db="EMBL/GenBank/DDBJ databases">
        <title>Region harboring genes involved in magnetosome formation of Candidatus Desulfamplus magnetosmortis.</title>
        <authorList>
            <person name="Lefevre C.T."/>
            <person name="Bazylinski D.A."/>
        </authorList>
    </citation>
    <scope>NUCLEOTIDE SEQUENCE</scope>
    <source>
        <strain evidence="8">BW-1</strain>
    </source>
</reference>
<dbReference type="EMBL" id="FWEV01000325">
    <property type="protein sequence ID" value="SLM32679.1"/>
    <property type="molecule type" value="Genomic_DNA"/>
</dbReference>
<name>L0R3R6_9BACT</name>
<evidence type="ECO:0000256" key="1">
    <source>
        <dbReference type="ARBA" id="ARBA00001946"/>
    </source>
</evidence>
<evidence type="ECO:0000256" key="6">
    <source>
        <dbReference type="ARBA" id="ARBA00023229"/>
    </source>
</evidence>
<dbReference type="InterPro" id="IPR053378">
    <property type="entry name" value="Prenyl_diphosphate_synthase"/>
</dbReference>
<dbReference type="InterPro" id="IPR033749">
    <property type="entry name" value="Polyprenyl_synt_CS"/>
</dbReference>
<reference evidence="9 10" key="3">
    <citation type="submission" date="2017-03" db="EMBL/GenBank/DDBJ databases">
        <authorList>
            <person name="Afonso C.L."/>
            <person name="Miller P.J."/>
            <person name="Scott M.A."/>
            <person name="Spackman E."/>
            <person name="Goraichik I."/>
            <person name="Dimitrov K.M."/>
            <person name="Suarez D.L."/>
            <person name="Swayne D.E."/>
        </authorList>
    </citation>
    <scope>NUCLEOTIDE SEQUENCE [LARGE SCALE GENOMIC DNA]</scope>
    <source>
        <strain evidence="9">PRJEB14757</strain>
    </source>
</reference>
<evidence type="ECO:0000256" key="4">
    <source>
        <dbReference type="ARBA" id="ARBA00022723"/>
    </source>
</evidence>
<dbReference type="GO" id="GO:0004337">
    <property type="term" value="F:(2E,6E)-farnesyl diphosphate synthase activity"/>
    <property type="evidence" value="ECO:0007669"/>
    <property type="project" value="UniProtKB-EC"/>
</dbReference>
<evidence type="ECO:0000313" key="10">
    <source>
        <dbReference type="Proteomes" id="UP000191931"/>
    </source>
</evidence>
<dbReference type="GO" id="GO:0004161">
    <property type="term" value="F:dimethylallyltranstransferase activity"/>
    <property type="evidence" value="ECO:0007669"/>
    <property type="project" value="UniProtKB-EC"/>
</dbReference>
<evidence type="ECO:0000313" key="8">
    <source>
        <dbReference type="EMBL" id="CCO06628.1"/>
    </source>
</evidence>
<dbReference type="NCBIfam" id="NF045485">
    <property type="entry name" value="FPPsyn"/>
    <property type="match status" value="1"/>
</dbReference>
<dbReference type="AlphaFoldDB" id="L0R3R6"/>
<dbReference type="OrthoDB" id="9805316at2"/>
<gene>
    <name evidence="8" type="primary">ispA</name>
    <name evidence="8" type="ORF">DEMABW1_80017</name>
    <name evidence="9" type="ORF">MTBBW1_80017</name>
</gene>
<dbReference type="PROSITE" id="PS00723">
    <property type="entry name" value="POLYPRENYL_SYNTHASE_1"/>
    <property type="match status" value="1"/>
</dbReference>
<dbReference type="STRING" id="1246637.MTBBW1_80017"/>
<dbReference type="InterPro" id="IPR008949">
    <property type="entry name" value="Isoprenoid_synthase_dom_sf"/>
</dbReference>
<evidence type="ECO:0000256" key="7">
    <source>
        <dbReference type="RuleBase" id="RU004466"/>
    </source>
</evidence>
<comment type="cofactor">
    <cofactor evidence="1">
        <name>Mg(2+)</name>
        <dbReference type="ChEBI" id="CHEBI:18420"/>
    </cofactor>
</comment>
<evidence type="ECO:0000256" key="3">
    <source>
        <dbReference type="ARBA" id="ARBA00022679"/>
    </source>
</evidence>
<comment type="similarity">
    <text evidence="2 7">Belongs to the FPP/GGPP synthase family.</text>
</comment>
<dbReference type="InterPro" id="IPR000092">
    <property type="entry name" value="Polyprenyl_synt"/>
</dbReference>
<evidence type="ECO:0000256" key="2">
    <source>
        <dbReference type="ARBA" id="ARBA00006706"/>
    </source>
</evidence>